<keyword evidence="5" id="KW-1185">Reference proteome</keyword>
<accession>A0A8D0FZ67</accession>
<evidence type="ECO:0000256" key="1">
    <source>
        <dbReference type="SAM" id="MobiDB-lite"/>
    </source>
</evidence>
<evidence type="ECO:0000313" key="5">
    <source>
        <dbReference type="Proteomes" id="UP000694551"/>
    </source>
</evidence>
<reference evidence="4" key="1">
    <citation type="submission" date="2025-08" db="UniProtKB">
        <authorList>
            <consortium name="Ensembl"/>
        </authorList>
    </citation>
    <scope>IDENTIFICATION</scope>
</reference>
<name>A0A8D0FZ67_STROC</name>
<feature type="region of interest" description="Disordered" evidence="1">
    <location>
        <begin position="201"/>
        <end position="224"/>
    </location>
</feature>
<dbReference type="GO" id="GO:0005634">
    <property type="term" value="C:nucleus"/>
    <property type="evidence" value="ECO:0007669"/>
    <property type="project" value="TreeGrafter"/>
</dbReference>
<dbReference type="Pfam" id="PF13846">
    <property type="entry name" value="DUF4196"/>
    <property type="match status" value="1"/>
</dbReference>
<sequence length="382" mass="44287">MVCCHSLLMEIKAVVRRYETRNKTAGTELSSSKSRVDWRRTKRELILLDSGDESSGTSEEEEPTTSEDEVDEKDETVVKNRLSDQEEKSHCGEVTEDGEDECIVPGKRKRLNTSVLYDSDESEGSDILVRKVFAKRHCIIDEDDSSEEHQPDKTCPTENVSTNRKQKVFAKLKELARQRATWSSESSETDSDSMKDFIVEEEEDDDDDTEHITSENQPPQKKLNTSNSEILTIAFLINAIDDTFLSSLYDGTRQKKYAQDMLLSLHYLDDRFIQPRLENLISRSRWKDRYKVCRRVENGVLKVGVVCANRTRVYHNLKHFKYKLYMDCSSVTELDGVEDEPVKDTVTRLFSQLEDSGWIQKRYNDLEDYMNDADSFQEEKMD</sequence>
<dbReference type="Pfam" id="PF13926">
    <property type="entry name" value="DUF4211"/>
    <property type="match status" value="1"/>
</dbReference>
<feature type="compositionally biased region" description="Acidic residues" evidence="1">
    <location>
        <begin position="58"/>
        <end position="74"/>
    </location>
</feature>
<dbReference type="InterPro" id="IPR025244">
    <property type="entry name" value="CCDC82"/>
</dbReference>
<feature type="compositionally biased region" description="Polar residues" evidence="1">
    <location>
        <begin position="214"/>
        <end position="224"/>
    </location>
</feature>
<reference evidence="4" key="2">
    <citation type="submission" date="2025-09" db="UniProtKB">
        <authorList>
            <consortium name="Ensembl"/>
        </authorList>
    </citation>
    <scope>IDENTIFICATION</scope>
</reference>
<protein>
    <submittedName>
        <fullName evidence="4">Coiled-coil domain containing 82</fullName>
    </submittedName>
</protein>
<dbReference type="Ensembl" id="ENSSOCT00000022978.1">
    <property type="protein sequence ID" value="ENSSOCP00000022423.1"/>
    <property type="gene ID" value="ENSSOCG00000016642.1"/>
</dbReference>
<feature type="compositionally biased region" description="Basic and acidic residues" evidence="1">
    <location>
        <begin position="75"/>
        <end position="93"/>
    </location>
</feature>
<proteinExistence type="predicted"/>
<dbReference type="Proteomes" id="UP000694551">
    <property type="component" value="Unplaced"/>
</dbReference>
<dbReference type="PANTHER" id="PTHR14689">
    <property type="entry name" value="PHORBOL-ESTER_DAG-TYPE DOMAIN-CONTAINING PROTEIN"/>
    <property type="match status" value="1"/>
</dbReference>
<dbReference type="AlphaFoldDB" id="A0A8D0FZ67"/>
<feature type="domain" description="Coiled-coil" evidence="2">
    <location>
        <begin position="53"/>
        <end position="165"/>
    </location>
</feature>
<dbReference type="PANTHER" id="PTHR14689:SF0">
    <property type="entry name" value="COILED-COIL DOMAIN-CONTAINING PROTEIN 82"/>
    <property type="match status" value="1"/>
</dbReference>
<feature type="domain" description="DUF4211" evidence="3">
    <location>
        <begin position="196"/>
        <end position="291"/>
    </location>
</feature>
<feature type="region of interest" description="Disordered" evidence="1">
    <location>
        <begin position="47"/>
        <end position="97"/>
    </location>
</feature>
<dbReference type="InterPro" id="IPR025451">
    <property type="entry name" value="DUF4211"/>
</dbReference>
<organism evidence="4 5">
    <name type="scientific">Strix occidentalis caurina</name>
    <name type="common">northern spotted owl</name>
    <dbReference type="NCBI Taxonomy" id="311401"/>
    <lineage>
        <taxon>Eukaryota</taxon>
        <taxon>Metazoa</taxon>
        <taxon>Chordata</taxon>
        <taxon>Craniata</taxon>
        <taxon>Vertebrata</taxon>
        <taxon>Euteleostomi</taxon>
        <taxon>Archelosauria</taxon>
        <taxon>Archosauria</taxon>
        <taxon>Dinosauria</taxon>
        <taxon>Saurischia</taxon>
        <taxon>Theropoda</taxon>
        <taxon>Coelurosauria</taxon>
        <taxon>Aves</taxon>
        <taxon>Neognathae</taxon>
        <taxon>Neoaves</taxon>
        <taxon>Telluraves</taxon>
        <taxon>Strigiformes</taxon>
        <taxon>Strigidae</taxon>
        <taxon>Strix</taxon>
    </lineage>
</organism>
<evidence type="ECO:0000259" key="3">
    <source>
        <dbReference type="Pfam" id="PF13926"/>
    </source>
</evidence>
<evidence type="ECO:0000259" key="2">
    <source>
        <dbReference type="Pfam" id="PF13846"/>
    </source>
</evidence>
<evidence type="ECO:0000313" key="4">
    <source>
        <dbReference type="Ensembl" id="ENSSOCP00000022423.1"/>
    </source>
</evidence>